<feature type="region of interest" description="Disordered" evidence="1">
    <location>
        <begin position="1"/>
        <end position="28"/>
    </location>
</feature>
<dbReference type="EMBL" id="CAJPEX010002937">
    <property type="protein sequence ID" value="CAG0921670.1"/>
    <property type="molecule type" value="Genomic_DNA"/>
</dbReference>
<gene>
    <name evidence="2" type="ORF">NMOB1V02_LOCUS9162</name>
</gene>
<protein>
    <submittedName>
        <fullName evidence="2">Uncharacterized protein</fullName>
    </submittedName>
</protein>
<evidence type="ECO:0000313" key="2">
    <source>
        <dbReference type="EMBL" id="CAD7281518.1"/>
    </source>
</evidence>
<dbReference type="AlphaFoldDB" id="A0A7R9BW50"/>
<evidence type="ECO:0000313" key="3">
    <source>
        <dbReference type="Proteomes" id="UP000678499"/>
    </source>
</evidence>
<proteinExistence type="predicted"/>
<name>A0A7R9BW50_9CRUS</name>
<keyword evidence="3" id="KW-1185">Reference proteome</keyword>
<feature type="compositionally biased region" description="Basic and acidic residues" evidence="1">
    <location>
        <begin position="1"/>
        <end position="10"/>
    </location>
</feature>
<dbReference type="EMBL" id="OA884974">
    <property type="protein sequence ID" value="CAD7281518.1"/>
    <property type="molecule type" value="Genomic_DNA"/>
</dbReference>
<sequence>MGNNEDKLDRGSLGTSVTSRRSVMTQIDGDGEWDDVALPASLASSYEDSHHVLIEIPQNHKGSPKGRSSLFIPPYDGDGEWDDVALPASLASSYEDSHHVLIEIPQNHKGSPKVAKDSLLPPVASHRRQDSSKSATSGGGMIFEMDDVNTQADGRQTLETLEEGTEEDSGEHSASALTKQDES</sequence>
<organism evidence="2">
    <name type="scientific">Notodromas monacha</name>
    <dbReference type="NCBI Taxonomy" id="399045"/>
    <lineage>
        <taxon>Eukaryota</taxon>
        <taxon>Metazoa</taxon>
        <taxon>Ecdysozoa</taxon>
        <taxon>Arthropoda</taxon>
        <taxon>Crustacea</taxon>
        <taxon>Oligostraca</taxon>
        <taxon>Ostracoda</taxon>
        <taxon>Podocopa</taxon>
        <taxon>Podocopida</taxon>
        <taxon>Cypridocopina</taxon>
        <taxon>Cypridoidea</taxon>
        <taxon>Cyprididae</taxon>
        <taxon>Notodromas</taxon>
    </lineage>
</organism>
<reference evidence="2" key="1">
    <citation type="submission" date="2020-11" db="EMBL/GenBank/DDBJ databases">
        <authorList>
            <person name="Tran Van P."/>
        </authorList>
    </citation>
    <scope>NUCLEOTIDE SEQUENCE</scope>
</reference>
<feature type="compositionally biased region" description="Acidic residues" evidence="1">
    <location>
        <begin position="160"/>
        <end position="169"/>
    </location>
</feature>
<dbReference type="Proteomes" id="UP000678499">
    <property type="component" value="Unassembled WGS sequence"/>
</dbReference>
<evidence type="ECO:0000256" key="1">
    <source>
        <dbReference type="SAM" id="MobiDB-lite"/>
    </source>
</evidence>
<feature type="region of interest" description="Disordered" evidence="1">
    <location>
        <begin position="105"/>
        <end position="183"/>
    </location>
</feature>
<feature type="compositionally biased region" description="Polar residues" evidence="1">
    <location>
        <begin position="13"/>
        <end position="25"/>
    </location>
</feature>
<feature type="region of interest" description="Disordered" evidence="1">
    <location>
        <begin position="54"/>
        <end position="78"/>
    </location>
</feature>
<accession>A0A7R9BW50</accession>